<comment type="similarity">
    <text evidence="6 7">Belongs to the class I-like SAM-binding methyltransferase superfamily. C5-methyltransferase family.</text>
</comment>
<evidence type="ECO:0000256" key="1">
    <source>
        <dbReference type="ARBA" id="ARBA00022603"/>
    </source>
</evidence>
<dbReference type="GO" id="GO:0032259">
    <property type="term" value="P:methylation"/>
    <property type="evidence" value="ECO:0007669"/>
    <property type="project" value="UniProtKB-KW"/>
</dbReference>
<dbReference type="Pfam" id="PF00145">
    <property type="entry name" value="DNA_methylase"/>
    <property type="match status" value="1"/>
</dbReference>
<keyword evidence="1 6" id="KW-0489">Methyltransferase</keyword>
<evidence type="ECO:0000256" key="3">
    <source>
        <dbReference type="ARBA" id="ARBA00022691"/>
    </source>
</evidence>
<evidence type="ECO:0000256" key="2">
    <source>
        <dbReference type="ARBA" id="ARBA00022679"/>
    </source>
</evidence>
<evidence type="ECO:0000256" key="8">
    <source>
        <dbReference type="RuleBase" id="RU000417"/>
    </source>
</evidence>
<evidence type="ECO:0000313" key="10">
    <source>
        <dbReference type="Proteomes" id="UP000823865"/>
    </source>
</evidence>
<evidence type="ECO:0000313" key="9">
    <source>
        <dbReference type="EMBL" id="MBU3854596.1"/>
    </source>
</evidence>
<dbReference type="SUPFAM" id="SSF53335">
    <property type="entry name" value="S-adenosyl-L-methionine-dependent methyltransferases"/>
    <property type="match status" value="1"/>
</dbReference>
<proteinExistence type="inferred from homology"/>
<dbReference type="PROSITE" id="PS51679">
    <property type="entry name" value="SAM_MT_C5"/>
    <property type="match status" value="1"/>
</dbReference>
<dbReference type="EC" id="2.1.1.37" evidence="8"/>
<dbReference type="Gene3D" id="3.90.120.10">
    <property type="entry name" value="DNA Methylase, subunit A, domain 2"/>
    <property type="match status" value="1"/>
</dbReference>
<evidence type="ECO:0000256" key="6">
    <source>
        <dbReference type="PROSITE-ProRule" id="PRU01016"/>
    </source>
</evidence>
<keyword evidence="2 6" id="KW-0808">Transferase</keyword>
<dbReference type="Proteomes" id="UP000823865">
    <property type="component" value="Unassembled WGS sequence"/>
</dbReference>
<keyword evidence="3 6" id="KW-0949">S-adenosyl-L-methionine</keyword>
<dbReference type="PANTHER" id="PTHR46098:SF1">
    <property type="entry name" value="TRNA (CYTOSINE(38)-C(5))-METHYLTRANSFERASE"/>
    <property type="match status" value="1"/>
</dbReference>
<reference evidence="9" key="2">
    <citation type="submission" date="2021-04" db="EMBL/GenBank/DDBJ databases">
        <authorList>
            <person name="Gilroy R."/>
        </authorList>
    </citation>
    <scope>NUCLEOTIDE SEQUENCE</scope>
    <source>
        <strain evidence="9">G3-2149</strain>
    </source>
</reference>
<dbReference type="InterPro" id="IPR029063">
    <property type="entry name" value="SAM-dependent_MTases_sf"/>
</dbReference>
<protein>
    <recommendedName>
        <fullName evidence="8">Cytosine-specific methyltransferase</fullName>
        <ecNumber evidence="8">2.1.1.37</ecNumber>
    </recommendedName>
</protein>
<comment type="caution">
    <text evidence="9">The sequence shown here is derived from an EMBL/GenBank/DDBJ whole genome shotgun (WGS) entry which is preliminary data.</text>
</comment>
<keyword evidence="4" id="KW-0680">Restriction system</keyword>
<dbReference type="PANTHER" id="PTHR46098">
    <property type="entry name" value="TRNA (CYTOSINE(38)-C(5))-METHYLTRANSFERASE"/>
    <property type="match status" value="1"/>
</dbReference>
<dbReference type="InterPro" id="IPR018117">
    <property type="entry name" value="C5_DNA_meth_AS"/>
</dbReference>
<evidence type="ECO:0000256" key="5">
    <source>
        <dbReference type="ARBA" id="ARBA00047422"/>
    </source>
</evidence>
<name>A0A9E2L8M8_9BACT</name>
<dbReference type="NCBIfam" id="TIGR00675">
    <property type="entry name" value="dcm"/>
    <property type="match status" value="1"/>
</dbReference>
<dbReference type="EMBL" id="JAHLFU010000254">
    <property type="protein sequence ID" value="MBU3854596.1"/>
    <property type="molecule type" value="Genomic_DNA"/>
</dbReference>
<gene>
    <name evidence="9" type="primary">dcm</name>
    <name evidence="9" type="ORF">H9789_12430</name>
</gene>
<organism evidence="9 10">
    <name type="scientific">Candidatus Paraprevotella stercoravium</name>
    <dbReference type="NCBI Taxonomy" id="2838725"/>
    <lineage>
        <taxon>Bacteria</taxon>
        <taxon>Pseudomonadati</taxon>
        <taxon>Bacteroidota</taxon>
        <taxon>Bacteroidia</taxon>
        <taxon>Bacteroidales</taxon>
        <taxon>Prevotellaceae</taxon>
        <taxon>Paraprevotella</taxon>
    </lineage>
</organism>
<dbReference type="PROSITE" id="PS00094">
    <property type="entry name" value="C5_MTASE_1"/>
    <property type="match status" value="1"/>
</dbReference>
<accession>A0A9E2L8M8</accession>
<feature type="active site" evidence="6">
    <location>
        <position position="132"/>
    </location>
</feature>
<dbReference type="InterPro" id="IPR001525">
    <property type="entry name" value="C5_MeTfrase"/>
</dbReference>
<dbReference type="AlphaFoldDB" id="A0A9E2L8M8"/>
<dbReference type="Gene3D" id="3.40.50.150">
    <property type="entry name" value="Vaccinia Virus protein VP39"/>
    <property type="match status" value="1"/>
</dbReference>
<dbReference type="PRINTS" id="PR00105">
    <property type="entry name" value="C5METTRFRASE"/>
</dbReference>
<dbReference type="GO" id="GO:0009307">
    <property type="term" value="P:DNA restriction-modification system"/>
    <property type="evidence" value="ECO:0007669"/>
    <property type="project" value="UniProtKB-KW"/>
</dbReference>
<reference evidence="9" key="1">
    <citation type="journal article" date="2021" name="PeerJ">
        <title>Extensive microbial diversity within the chicken gut microbiome revealed by metagenomics and culture.</title>
        <authorList>
            <person name="Gilroy R."/>
            <person name="Ravi A."/>
            <person name="Getino M."/>
            <person name="Pursley I."/>
            <person name="Horton D.L."/>
            <person name="Alikhan N.F."/>
            <person name="Baker D."/>
            <person name="Gharbi K."/>
            <person name="Hall N."/>
            <person name="Watson M."/>
            <person name="Adriaenssens E.M."/>
            <person name="Foster-Nyarko E."/>
            <person name="Jarju S."/>
            <person name="Secka A."/>
            <person name="Antonio M."/>
            <person name="Oren A."/>
            <person name="Chaudhuri R.R."/>
            <person name="La Ragione R."/>
            <person name="Hildebrand F."/>
            <person name="Pallen M.J."/>
        </authorList>
    </citation>
    <scope>NUCLEOTIDE SEQUENCE</scope>
    <source>
        <strain evidence="9">G3-2149</strain>
    </source>
</reference>
<sequence length="428" mass="49902">MKKEYNIVELFSGIGSQARALKNIGIRINVQATCEWDIHAFIAYDAIHESCFNLPEVERQNKQELLDKLKNYTLSNDGKEAMNYQTLRCYSEEVLKRILSAIKRTNNLVDISSVTGVQMPDDTDILTYSFPCQDLSNVGAFHGYNKGIDINSGSRSSLLWQVGRILTEMSLLRKSLPRYLIMENVPTLLSARHRSNFEKWIKELSDLGYESQYMHVNAKNYGIPQNRPRLLMMSVFVGDNISLKKEIREFFASWGEDETRIVNEYQKSAYYCPKSIAQLLRLSSDMTSQLWHEALECTPNDTVSRRKIWDENPKIVNENGEITTEEFIRTITTKQDRNPNSGNIYFDTGIKERGKFRYLTPRECLLFMGFTDEDYDKLQQNNPEQRVRSKLFPRDKIIRMAGNSIPVKMLEGFFFQLYHTERILERYD</sequence>
<evidence type="ECO:0000256" key="7">
    <source>
        <dbReference type="RuleBase" id="RU000416"/>
    </source>
</evidence>
<comment type="catalytic activity">
    <reaction evidence="5 8">
        <text>a 2'-deoxycytidine in DNA + S-adenosyl-L-methionine = a 5-methyl-2'-deoxycytidine in DNA + S-adenosyl-L-homocysteine + H(+)</text>
        <dbReference type="Rhea" id="RHEA:13681"/>
        <dbReference type="Rhea" id="RHEA-COMP:11369"/>
        <dbReference type="Rhea" id="RHEA-COMP:11370"/>
        <dbReference type="ChEBI" id="CHEBI:15378"/>
        <dbReference type="ChEBI" id="CHEBI:57856"/>
        <dbReference type="ChEBI" id="CHEBI:59789"/>
        <dbReference type="ChEBI" id="CHEBI:85452"/>
        <dbReference type="ChEBI" id="CHEBI:85454"/>
        <dbReference type="EC" id="2.1.1.37"/>
    </reaction>
</comment>
<dbReference type="GO" id="GO:0003886">
    <property type="term" value="F:DNA (cytosine-5-)-methyltransferase activity"/>
    <property type="evidence" value="ECO:0007669"/>
    <property type="project" value="UniProtKB-EC"/>
</dbReference>
<dbReference type="InterPro" id="IPR050750">
    <property type="entry name" value="C5-MTase"/>
</dbReference>
<evidence type="ECO:0000256" key="4">
    <source>
        <dbReference type="ARBA" id="ARBA00022747"/>
    </source>
</evidence>